<organism evidence="1 2">
    <name type="scientific">Ectocarpus siliculosus</name>
    <name type="common">Brown alga</name>
    <name type="synonym">Conferva siliculosa</name>
    <dbReference type="NCBI Taxonomy" id="2880"/>
    <lineage>
        <taxon>Eukaryota</taxon>
        <taxon>Sar</taxon>
        <taxon>Stramenopiles</taxon>
        <taxon>Ochrophyta</taxon>
        <taxon>PX clade</taxon>
        <taxon>Phaeophyceae</taxon>
        <taxon>Ectocarpales</taxon>
        <taxon>Ectocarpaceae</taxon>
        <taxon>Ectocarpus</taxon>
    </lineage>
</organism>
<dbReference type="EMBL" id="FN648486">
    <property type="protein sequence ID" value="CBJ25557.1"/>
    <property type="molecule type" value="Genomic_DNA"/>
</dbReference>
<dbReference type="Proteomes" id="UP000002630">
    <property type="component" value="Linkage Group LG02"/>
</dbReference>
<accession>D7FW37</accession>
<keyword evidence="2" id="KW-1185">Reference proteome</keyword>
<gene>
    <name evidence="1" type="ORF">Esi_0003_0208</name>
</gene>
<proteinExistence type="predicted"/>
<reference evidence="1 2" key="1">
    <citation type="journal article" date="2010" name="Nature">
        <title>The Ectocarpus genome and the independent evolution of multicellularity in brown algae.</title>
        <authorList>
            <person name="Cock J.M."/>
            <person name="Sterck L."/>
            <person name="Rouze P."/>
            <person name="Scornet D."/>
            <person name="Allen A.E."/>
            <person name="Amoutzias G."/>
            <person name="Anthouard V."/>
            <person name="Artiguenave F."/>
            <person name="Aury J.M."/>
            <person name="Badger J.H."/>
            <person name="Beszteri B."/>
            <person name="Billiau K."/>
            <person name="Bonnet E."/>
            <person name="Bothwell J.H."/>
            <person name="Bowler C."/>
            <person name="Boyen C."/>
            <person name="Brownlee C."/>
            <person name="Carrano C.J."/>
            <person name="Charrier B."/>
            <person name="Cho G.Y."/>
            <person name="Coelho S.M."/>
            <person name="Collen J."/>
            <person name="Corre E."/>
            <person name="Da Silva C."/>
            <person name="Delage L."/>
            <person name="Delaroque N."/>
            <person name="Dittami S.M."/>
            <person name="Doulbeau S."/>
            <person name="Elias M."/>
            <person name="Farnham G."/>
            <person name="Gachon C.M."/>
            <person name="Gschloessl B."/>
            <person name="Heesch S."/>
            <person name="Jabbari K."/>
            <person name="Jubin C."/>
            <person name="Kawai H."/>
            <person name="Kimura K."/>
            <person name="Kloareg B."/>
            <person name="Kupper F.C."/>
            <person name="Lang D."/>
            <person name="Le Bail A."/>
            <person name="Leblanc C."/>
            <person name="Lerouge P."/>
            <person name="Lohr M."/>
            <person name="Lopez P.J."/>
            <person name="Martens C."/>
            <person name="Maumus F."/>
            <person name="Michel G."/>
            <person name="Miranda-Saavedra D."/>
            <person name="Morales J."/>
            <person name="Moreau H."/>
            <person name="Motomura T."/>
            <person name="Nagasato C."/>
            <person name="Napoli C.A."/>
            <person name="Nelson D.R."/>
            <person name="Nyvall-Collen P."/>
            <person name="Peters A.F."/>
            <person name="Pommier C."/>
            <person name="Potin P."/>
            <person name="Poulain J."/>
            <person name="Quesneville H."/>
            <person name="Read B."/>
            <person name="Rensing S.A."/>
            <person name="Ritter A."/>
            <person name="Rousvoal S."/>
            <person name="Samanta M."/>
            <person name="Samson G."/>
            <person name="Schroeder D.C."/>
            <person name="Segurens B."/>
            <person name="Strittmatter M."/>
            <person name="Tonon T."/>
            <person name="Tregear J.W."/>
            <person name="Valentin K."/>
            <person name="von Dassow P."/>
            <person name="Yamagishi T."/>
            <person name="Van de Peer Y."/>
            <person name="Wincker P."/>
        </authorList>
    </citation>
    <scope>NUCLEOTIDE SEQUENCE [LARGE SCALE GENOMIC DNA]</scope>
    <source>
        <strain evidence="2">Ec32 / CCAP1310/4</strain>
    </source>
</reference>
<dbReference type="InParanoid" id="D7FW37"/>
<name>D7FW37_ECTSI</name>
<evidence type="ECO:0000313" key="2">
    <source>
        <dbReference type="Proteomes" id="UP000002630"/>
    </source>
</evidence>
<dbReference type="OrthoDB" id="10307378at2759"/>
<dbReference type="AlphaFoldDB" id="D7FW37"/>
<dbReference type="EMBL" id="FN649727">
    <property type="protein sequence ID" value="CBJ25557.1"/>
    <property type="molecule type" value="Genomic_DNA"/>
</dbReference>
<protein>
    <submittedName>
        <fullName evidence="1">Uncharacterized protein</fullName>
    </submittedName>
</protein>
<evidence type="ECO:0000313" key="1">
    <source>
        <dbReference type="EMBL" id="CBJ25557.1"/>
    </source>
</evidence>
<sequence length="90" mass="9778">MVHDPMQQFGEAPVFVNPRRRGGINYAADSAEAKWAAGAAAQPCREDTRGRMSVDQEAEVGAEMLRMMKMWSFNGGAEAHAGQEAPVGQR</sequence>